<dbReference type="Gene3D" id="3.40.50.410">
    <property type="entry name" value="von Willebrand factor, type A domain"/>
    <property type="match status" value="2"/>
</dbReference>
<proteinExistence type="inferred from homology"/>
<keyword evidence="6" id="KW-1015">Disulfide bond</keyword>
<feature type="domain" description="Integrin beta subunit VWA" evidence="8">
    <location>
        <begin position="1"/>
        <end position="167"/>
    </location>
</feature>
<comment type="subcellular location">
    <subcellularLocation>
        <location evidence="1">Membrane</location>
        <topology evidence="1">Single-pass type I membrane protein</topology>
    </subcellularLocation>
</comment>
<dbReference type="SMART" id="SM00187">
    <property type="entry name" value="INB"/>
    <property type="match status" value="1"/>
</dbReference>
<dbReference type="SUPFAM" id="SSF53300">
    <property type="entry name" value="vWA-like"/>
    <property type="match status" value="2"/>
</dbReference>
<dbReference type="GO" id="GO:0007229">
    <property type="term" value="P:integrin-mediated signaling pathway"/>
    <property type="evidence" value="ECO:0007669"/>
    <property type="project" value="UniProtKB-KW"/>
</dbReference>
<dbReference type="GO" id="GO:0007160">
    <property type="term" value="P:cell-matrix adhesion"/>
    <property type="evidence" value="ECO:0007669"/>
    <property type="project" value="TreeGrafter"/>
</dbReference>
<dbReference type="Proteomes" id="UP000281553">
    <property type="component" value="Unassembled WGS sequence"/>
</dbReference>
<dbReference type="InterPro" id="IPR015812">
    <property type="entry name" value="Integrin_bsu"/>
</dbReference>
<evidence type="ECO:0000256" key="1">
    <source>
        <dbReference type="ARBA" id="ARBA00004479"/>
    </source>
</evidence>
<keyword evidence="3" id="KW-0812">Transmembrane</keyword>
<feature type="non-terminal residue" evidence="9">
    <location>
        <position position="167"/>
    </location>
</feature>
<dbReference type="PANTHER" id="PTHR10082">
    <property type="entry name" value="INTEGRIN BETA SUBUNIT"/>
    <property type="match status" value="1"/>
</dbReference>
<sequence length="167" mass="18389">MRDDLETVSRLTEDIANSFTAVTKDLRMGFGAFVDKPVFPFVVPTKEALANPCLSGVGNEDLQCDPPFLYKHILSLTNNFEEFRKKTILSRFVVDVLPPMVSFIVLSEAINMLSVTIDRPSGNLDSPEGGLDALLQVARCGKEIGWRKNARKIVLFATDGGFHLAGD</sequence>
<reference evidence="9 10" key="1">
    <citation type="submission" date="2018-11" db="EMBL/GenBank/DDBJ databases">
        <authorList>
            <consortium name="Pathogen Informatics"/>
        </authorList>
    </citation>
    <scope>NUCLEOTIDE SEQUENCE [LARGE SCALE GENOMIC DNA]</scope>
</reference>
<evidence type="ECO:0000256" key="7">
    <source>
        <dbReference type="ARBA" id="ARBA00023180"/>
    </source>
</evidence>
<dbReference type="EMBL" id="UYRU01055587">
    <property type="protein sequence ID" value="VDN13109.1"/>
    <property type="molecule type" value="Genomic_DNA"/>
</dbReference>
<protein>
    <recommendedName>
        <fullName evidence="8">Integrin beta subunit VWA domain-containing protein</fullName>
    </recommendedName>
</protein>
<keyword evidence="4" id="KW-0401">Integrin</keyword>
<evidence type="ECO:0000256" key="2">
    <source>
        <dbReference type="ARBA" id="ARBA00007449"/>
    </source>
</evidence>
<evidence type="ECO:0000256" key="3">
    <source>
        <dbReference type="ARBA" id="ARBA00022692"/>
    </source>
</evidence>
<dbReference type="GO" id="GO:0033627">
    <property type="term" value="P:cell adhesion mediated by integrin"/>
    <property type="evidence" value="ECO:0007669"/>
    <property type="project" value="TreeGrafter"/>
</dbReference>
<evidence type="ECO:0000256" key="5">
    <source>
        <dbReference type="ARBA" id="ARBA00023136"/>
    </source>
</evidence>
<evidence type="ECO:0000313" key="9">
    <source>
        <dbReference type="EMBL" id="VDN13109.1"/>
    </source>
</evidence>
<dbReference type="Pfam" id="PF00362">
    <property type="entry name" value="Integrin_beta"/>
    <property type="match status" value="2"/>
</dbReference>
<dbReference type="AlphaFoldDB" id="A0A3P7NWQ1"/>
<dbReference type="GO" id="GO:0009986">
    <property type="term" value="C:cell surface"/>
    <property type="evidence" value="ECO:0007669"/>
    <property type="project" value="TreeGrafter"/>
</dbReference>
<dbReference type="GO" id="GO:0098609">
    <property type="term" value="P:cell-cell adhesion"/>
    <property type="evidence" value="ECO:0007669"/>
    <property type="project" value="TreeGrafter"/>
</dbReference>
<keyword evidence="7" id="KW-0325">Glycoprotein</keyword>
<dbReference type="GO" id="GO:0016477">
    <property type="term" value="P:cell migration"/>
    <property type="evidence" value="ECO:0007669"/>
    <property type="project" value="TreeGrafter"/>
</dbReference>
<evidence type="ECO:0000256" key="4">
    <source>
        <dbReference type="ARBA" id="ARBA00023037"/>
    </source>
</evidence>
<keyword evidence="10" id="KW-1185">Reference proteome</keyword>
<accession>A0A3P7NWQ1</accession>
<evidence type="ECO:0000256" key="6">
    <source>
        <dbReference type="ARBA" id="ARBA00023157"/>
    </source>
</evidence>
<name>A0A3P7NWQ1_DIBLA</name>
<dbReference type="InterPro" id="IPR002369">
    <property type="entry name" value="Integrin_bsu_VWA"/>
</dbReference>
<gene>
    <name evidence="9" type="ORF">DILT_LOCUS8940</name>
</gene>
<dbReference type="PANTHER" id="PTHR10082:SF60">
    <property type="entry name" value="INTEGRIN BETA-PS"/>
    <property type="match status" value="1"/>
</dbReference>
<keyword evidence="5" id="KW-0472">Membrane</keyword>
<dbReference type="GO" id="GO:0008305">
    <property type="term" value="C:integrin complex"/>
    <property type="evidence" value="ECO:0007669"/>
    <property type="project" value="TreeGrafter"/>
</dbReference>
<dbReference type="GO" id="GO:0005178">
    <property type="term" value="F:integrin binding"/>
    <property type="evidence" value="ECO:0007669"/>
    <property type="project" value="TreeGrafter"/>
</dbReference>
<dbReference type="GO" id="GO:0005925">
    <property type="term" value="C:focal adhesion"/>
    <property type="evidence" value="ECO:0007669"/>
    <property type="project" value="TreeGrafter"/>
</dbReference>
<comment type="similarity">
    <text evidence="2">Belongs to the integrin beta chain family.</text>
</comment>
<dbReference type="OrthoDB" id="6282033at2759"/>
<evidence type="ECO:0000259" key="8">
    <source>
        <dbReference type="SMART" id="SM00187"/>
    </source>
</evidence>
<evidence type="ECO:0000313" key="10">
    <source>
        <dbReference type="Proteomes" id="UP000281553"/>
    </source>
</evidence>
<dbReference type="InterPro" id="IPR036465">
    <property type="entry name" value="vWFA_dom_sf"/>
</dbReference>
<organism evidence="9 10">
    <name type="scientific">Dibothriocephalus latus</name>
    <name type="common">Fish tapeworm</name>
    <name type="synonym">Diphyllobothrium latum</name>
    <dbReference type="NCBI Taxonomy" id="60516"/>
    <lineage>
        <taxon>Eukaryota</taxon>
        <taxon>Metazoa</taxon>
        <taxon>Spiralia</taxon>
        <taxon>Lophotrochozoa</taxon>
        <taxon>Platyhelminthes</taxon>
        <taxon>Cestoda</taxon>
        <taxon>Eucestoda</taxon>
        <taxon>Diphyllobothriidea</taxon>
        <taxon>Diphyllobothriidae</taxon>
        <taxon>Dibothriocephalus</taxon>
    </lineage>
</organism>